<dbReference type="STRING" id="1034807.FBFL15_2790"/>
<organism evidence="1 2">
    <name type="scientific">Flavobacterium branchiophilum (strain FL-15)</name>
    <dbReference type="NCBI Taxonomy" id="1034807"/>
    <lineage>
        <taxon>Bacteria</taxon>
        <taxon>Pseudomonadati</taxon>
        <taxon>Bacteroidota</taxon>
        <taxon>Flavobacteriia</taxon>
        <taxon>Flavobacteriales</taxon>
        <taxon>Flavobacteriaceae</taxon>
        <taxon>Flavobacterium</taxon>
    </lineage>
</organism>
<dbReference type="EMBL" id="FQ859183">
    <property type="protein sequence ID" value="CCB70777.1"/>
    <property type="molecule type" value="Genomic_DNA"/>
</dbReference>
<sequence>MYFKFNTAGKSKDSKFDIKAEKKLKVELKVGLKIKGEAVIAVIKVEAYFEASAAGNASVTFGHGINYDEKGLYYRPKLGFDGLNAEYLVEISANLAIEIVKDKHNVKESRGGKHEIAKGEYKNIIPPFDVIENLAKLFDVEPKIPLIINED</sequence>
<evidence type="ECO:0000313" key="1">
    <source>
        <dbReference type="EMBL" id="CCB70777.1"/>
    </source>
</evidence>
<name>G2Z5H9_FLABF</name>
<dbReference type="AlphaFoldDB" id="G2Z5H9"/>
<gene>
    <name evidence="1" type="ordered locus">FBFL15_2790</name>
</gene>
<proteinExistence type="predicted"/>
<protein>
    <submittedName>
        <fullName evidence="1">Uncharacterized protein</fullName>
    </submittedName>
</protein>
<keyword evidence="2" id="KW-1185">Reference proteome</keyword>
<dbReference type="eggNOG" id="COG2885">
    <property type="taxonomic scope" value="Bacteria"/>
</dbReference>
<dbReference type="HOGENOM" id="CLU_1728681_0_0_10"/>
<dbReference type="Proteomes" id="UP000009186">
    <property type="component" value="Chromosome"/>
</dbReference>
<dbReference type="KEGG" id="fbr:FBFL15_2790"/>
<evidence type="ECO:0000313" key="2">
    <source>
        <dbReference type="Proteomes" id="UP000009186"/>
    </source>
</evidence>
<reference evidence="1 2" key="1">
    <citation type="journal article" date="2011" name="Appl. Environ. Microbiol.">
        <title>Complete genome sequence of the fish pathogen Flavobacterium branchiophilum.</title>
        <authorList>
            <consortium name="1:IP"/>
            <consortium name="Microbial Evolutionary Genomics,F-75015 Paris"/>
            <consortium name="France 2:CNRS"/>
            <consortium name="URA2171"/>
            <consortium name="F-75015 Paris,France 3:Unite de Virologie et Immunologie Mol."/>
            <consortium name="INRA,78352 Jouy en Josas Cedex"/>
            <consortium name="France. 4:Unite de Mathemathique"/>
            <consortium name="Informatique et Genome,INRA"/>
            <consortium name="78352 Jouy en Josas Cedex"/>
            <consortium name="France. 5:CEA/Genoscope"/>
            <consortium name="Evry"/>
            <consortium name="France"/>
            <person name="Touchon M."/>
            <person name="Barbier P."/>
            <person name="Bernardet J.F."/>
            <person name="Loux V."/>
            <person name="Vacherie B."/>
            <person name="Barbe V."/>
            <person name="Rocha E.P."/>
            <person name="Duchaud E."/>
        </authorList>
    </citation>
    <scope>NUCLEOTIDE SEQUENCE [LARGE SCALE GENOMIC DNA]</scope>
    <source>
        <strain evidence="1 2">FL-15</strain>
    </source>
</reference>
<dbReference type="RefSeq" id="WP_014085229.1">
    <property type="nucleotide sequence ID" value="NC_016001.1"/>
</dbReference>
<accession>G2Z5H9</accession>